<evidence type="ECO:0000259" key="7">
    <source>
        <dbReference type="Pfam" id="PF01316"/>
    </source>
</evidence>
<accession>A0A6J6F0H1</accession>
<evidence type="ECO:0000256" key="2">
    <source>
        <dbReference type="ARBA" id="ARBA00008316"/>
    </source>
</evidence>
<dbReference type="HAMAP" id="MF_00173">
    <property type="entry name" value="Arg_repressor"/>
    <property type="match status" value="1"/>
</dbReference>
<feature type="domain" description="Arginine repressor C-terminal" evidence="8">
    <location>
        <begin position="92"/>
        <end position="156"/>
    </location>
</feature>
<evidence type="ECO:0000313" key="10">
    <source>
        <dbReference type="EMBL" id="CAB4578378.1"/>
    </source>
</evidence>
<dbReference type="Gene3D" id="1.10.10.10">
    <property type="entry name" value="Winged helix-like DNA-binding domain superfamily/Winged helix DNA-binding domain"/>
    <property type="match status" value="1"/>
</dbReference>
<dbReference type="SUPFAM" id="SSF55252">
    <property type="entry name" value="C-terminal domain of arginine repressor"/>
    <property type="match status" value="1"/>
</dbReference>
<dbReference type="SUPFAM" id="SSF46785">
    <property type="entry name" value="Winged helix' DNA-binding domain"/>
    <property type="match status" value="1"/>
</dbReference>
<dbReference type="EMBL" id="CAEZXE010000166">
    <property type="protein sequence ID" value="CAB4690185.1"/>
    <property type="molecule type" value="Genomic_DNA"/>
</dbReference>
<comment type="similarity">
    <text evidence="2">Belongs to the ArgR family.</text>
</comment>
<name>A0A6J6F0H1_9ZZZZ</name>
<comment type="subcellular location">
    <subcellularLocation>
        <location evidence="1">Cytoplasm</location>
    </subcellularLocation>
</comment>
<evidence type="ECO:0000313" key="11">
    <source>
        <dbReference type="EMBL" id="CAB4690185.1"/>
    </source>
</evidence>
<keyword evidence="6" id="KW-0804">Transcription</keyword>
<dbReference type="InterPro" id="IPR001669">
    <property type="entry name" value="Arg_repress"/>
</dbReference>
<keyword evidence="5" id="KW-0238">DNA-binding</keyword>
<dbReference type="InterPro" id="IPR036388">
    <property type="entry name" value="WH-like_DNA-bd_sf"/>
</dbReference>
<reference evidence="10" key="1">
    <citation type="submission" date="2020-05" db="EMBL/GenBank/DDBJ databases">
        <authorList>
            <person name="Chiriac C."/>
            <person name="Salcher M."/>
            <person name="Ghai R."/>
            <person name="Kavagutti S V."/>
        </authorList>
    </citation>
    <scope>NUCLEOTIDE SEQUENCE</scope>
</reference>
<evidence type="ECO:0000256" key="5">
    <source>
        <dbReference type="ARBA" id="ARBA00023125"/>
    </source>
</evidence>
<evidence type="ECO:0000313" key="9">
    <source>
        <dbReference type="EMBL" id="CAB4554107.1"/>
    </source>
</evidence>
<gene>
    <name evidence="9" type="ORF">UFOPK1495_01074</name>
    <name evidence="10" type="ORF">UFOPK1711_00978</name>
    <name evidence="11" type="ORF">UFOPK2350_01542</name>
</gene>
<dbReference type="GO" id="GO:0006525">
    <property type="term" value="P:arginine metabolic process"/>
    <property type="evidence" value="ECO:0007669"/>
    <property type="project" value="InterPro"/>
</dbReference>
<dbReference type="InterPro" id="IPR020899">
    <property type="entry name" value="Arg_repress_C"/>
</dbReference>
<evidence type="ECO:0000256" key="4">
    <source>
        <dbReference type="ARBA" id="ARBA00023015"/>
    </source>
</evidence>
<dbReference type="PRINTS" id="PR01467">
    <property type="entry name" value="ARGREPRESSOR"/>
</dbReference>
<dbReference type="EMBL" id="CAEZSU010000108">
    <property type="protein sequence ID" value="CAB4554107.1"/>
    <property type="molecule type" value="Genomic_DNA"/>
</dbReference>
<keyword evidence="4" id="KW-0805">Transcription regulation</keyword>
<dbReference type="Gene3D" id="3.30.1360.40">
    <property type="match status" value="1"/>
</dbReference>
<evidence type="ECO:0000256" key="6">
    <source>
        <dbReference type="ARBA" id="ARBA00023163"/>
    </source>
</evidence>
<dbReference type="NCBIfam" id="TIGR01529">
    <property type="entry name" value="argR_whole"/>
    <property type="match status" value="1"/>
</dbReference>
<organism evidence="10">
    <name type="scientific">freshwater metagenome</name>
    <dbReference type="NCBI Taxonomy" id="449393"/>
    <lineage>
        <taxon>unclassified sequences</taxon>
        <taxon>metagenomes</taxon>
        <taxon>ecological metagenomes</taxon>
    </lineage>
</organism>
<dbReference type="GO" id="GO:0051259">
    <property type="term" value="P:protein complex oligomerization"/>
    <property type="evidence" value="ECO:0007669"/>
    <property type="project" value="InterPro"/>
</dbReference>
<keyword evidence="3" id="KW-0963">Cytoplasm</keyword>
<dbReference type="Pfam" id="PF02863">
    <property type="entry name" value="Arg_repressor_C"/>
    <property type="match status" value="1"/>
</dbReference>
<dbReference type="Pfam" id="PF01316">
    <property type="entry name" value="Arg_repressor"/>
    <property type="match status" value="1"/>
</dbReference>
<dbReference type="InterPro" id="IPR036390">
    <property type="entry name" value="WH_DNA-bd_sf"/>
</dbReference>
<dbReference type="GO" id="GO:0003677">
    <property type="term" value="F:DNA binding"/>
    <property type="evidence" value="ECO:0007669"/>
    <property type="project" value="UniProtKB-KW"/>
</dbReference>
<dbReference type="InterPro" id="IPR036251">
    <property type="entry name" value="Arg_repress_C_sf"/>
</dbReference>
<dbReference type="EMBL" id="CAEZTR010000050">
    <property type="protein sequence ID" value="CAB4578378.1"/>
    <property type="molecule type" value="Genomic_DNA"/>
</dbReference>
<evidence type="ECO:0000259" key="8">
    <source>
        <dbReference type="Pfam" id="PF02863"/>
    </source>
</evidence>
<evidence type="ECO:0000256" key="3">
    <source>
        <dbReference type="ARBA" id="ARBA00022490"/>
    </source>
</evidence>
<dbReference type="AlphaFoldDB" id="A0A6J6F0H1"/>
<dbReference type="PANTHER" id="PTHR34471">
    <property type="entry name" value="ARGININE REPRESSOR"/>
    <property type="match status" value="1"/>
</dbReference>
<protein>
    <submittedName>
        <fullName evidence="10">Unannotated protein</fullName>
    </submittedName>
</protein>
<dbReference type="GO" id="GO:0005737">
    <property type="term" value="C:cytoplasm"/>
    <property type="evidence" value="ECO:0007669"/>
    <property type="project" value="UniProtKB-SubCell"/>
</dbReference>
<dbReference type="PANTHER" id="PTHR34471:SF1">
    <property type="entry name" value="ARGININE REPRESSOR"/>
    <property type="match status" value="1"/>
</dbReference>
<dbReference type="GO" id="GO:0003700">
    <property type="term" value="F:DNA-binding transcription factor activity"/>
    <property type="evidence" value="ECO:0007669"/>
    <property type="project" value="InterPro"/>
</dbReference>
<sequence length="162" mass="16877">MTDIKEPSKLGKTQRQHLVARLIESQVIANQQALVDQLAAEGVIATQATVSRDLEDLGAIKVRMPGGESAYAIPALPKEQRAPEDHLRRVFGDWVVEVATSDNLVVIRTPPGSAHVVASALDRSGLAGILGTVAGDDTILIVVASDVGGATIAAQLSDLAGL</sequence>
<feature type="domain" description="Arginine repressor DNA-binding" evidence="7">
    <location>
        <begin position="11"/>
        <end position="75"/>
    </location>
</feature>
<dbReference type="GO" id="GO:0034618">
    <property type="term" value="F:arginine binding"/>
    <property type="evidence" value="ECO:0007669"/>
    <property type="project" value="InterPro"/>
</dbReference>
<proteinExistence type="inferred from homology"/>
<dbReference type="InterPro" id="IPR020900">
    <property type="entry name" value="Arg_repress_DNA-bd"/>
</dbReference>
<evidence type="ECO:0000256" key="1">
    <source>
        <dbReference type="ARBA" id="ARBA00004496"/>
    </source>
</evidence>